<evidence type="ECO:0000256" key="1">
    <source>
        <dbReference type="SAM" id="SignalP"/>
    </source>
</evidence>
<dbReference type="InterPro" id="IPR050546">
    <property type="entry name" value="Glycosyl_Hydrlase_16"/>
</dbReference>
<dbReference type="PANTHER" id="PTHR10963:SF24">
    <property type="entry name" value="GLYCOSIDASE C21B10.07-RELATED"/>
    <property type="match status" value="1"/>
</dbReference>
<proteinExistence type="predicted"/>
<dbReference type="EMBL" id="KV417279">
    <property type="protein sequence ID" value="KZO97623.1"/>
    <property type="molecule type" value="Genomic_DNA"/>
</dbReference>
<feature type="chain" id="PRO_5007890678" evidence="1">
    <location>
        <begin position="21"/>
        <end position="347"/>
    </location>
</feature>
<dbReference type="Gene3D" id="2.60.120.200">
    <property type="match status" value="1"/>
</dbReference>
<dbReference type="OrthoDB" id="192832at2759"/>
<dbReference type="InterPro" id="IPR013320">
    <property type="entry name" value="ConA-like_dom_sf"/>
</dbReference>
<name>A0A167NE82_CALVF</name>
<feature type="signal peptide" evidence="1">
    <location>
        <begin position="1"/>
        <end position="20"/>
    </location>
</feature>
<evidence type="ECO:0000313" key="3">
    <source>
        <dbReference type="EMBL" id="KZO97623.1"/>
    </source>
</evidence>
<protein>
    <submittedName>
        <fullName evidence="3">Glycoside hydrolase family 16 protein</fullName>
    </submittedName>
</protein>
<accession>A0A167NE82</accession>
<feature type="domain" description="GH16" evidence="2">
    <location>
        <begin position="35"/>
        <end position="316"/>
    </location>
</feature>
<keyword evidence="3" id="KW-0378">Hydrolase</keyword>
<keyword evidence="1" id="KW-0732">Signal</keyword>
<dbReference type="CDD" id="cd02181">
    <property type="entry name" value="GH16_fungal_Lam16A_glucanase"/>
    <property type="match status" value="1"/>
</dbReference>
<reference evidence="3 4" key="1">
    <citation type="journal article" date="2016" name="Mol. Biol. Evol.">
        <title>Comparative Genomics of Early-Diverging Mushroom-Forming Fungi Provides Insights into the Origins of Lignocellulose Decay Capabilities.</title>
        <authorList>
            <person name="Nagy L.G."/>
            <person name="Riley R."/>
            <person name="Tritt A."/>
            <person name="Adam C."/>
            <person name="Daum C."/>
            <person name="Floudas D."/>
            <person name="Sun H."/>
            <person name="Yadav J.S."/>
            <person name="Pangilinan J."/>
            <person name="Larsson K.H."/>
            <person name="Matsuura K."/>
            <person name="Barry K."/>
            <person name="Labutti K."/>
            <person name="Kuo R."/>
            <person name="Ohm R.A."/>
            <person name="Bhattacharya S.S."/>
            <person name="Shirouzu T."/>
            <person name="Yoshinaga Y."/>
            <person name="Martin F.M."/>
            <person name="Grigoriev I.V."/>
            <person name="Hibbett D.S."/>
        </authorList>
    </citation>
    <scope>NUCLEOTIDE SEQUENCE [LARGE SCALE GENOMIC DNA]</scope>
    <source>
        <strain evidence="3 4">TUFC12733</strain>
    </source>
</reference>
<dbReference type="PROSITE" id="PS51762">
    <property type="entry name" value="GH16_2"/>
    <property type="match status" value="1"/>
</dbReference>
<dbReference type="Proteomes" id="UP000076738">
    <property type="component" value="Unassembled WGS sequence"/>
</dbReference>
<dbReference type="AlphaFoldDB" id="A0A167NE82"/>
<dbReference type="PANTHER" id="PTHR10963">
    <property type="entry name" value="GLYCOSYL HYDROLASE-RELATED"/>
    <property type="match status" value="1"/>
</dbReference>
<dbReference type="InterPro" id="IPR000757">
    <property type="entry name" value="Beta-glucanase-like"/>
</dbReference>
<dbReference type="SUPFAM" id="SSF49899">
    <property type="entry name" value="Concanavalin A-like lectins/glucanases"/>
    <property type="match status" value="1"/>
</dbReference>
<dbReference type="STRING" id="1330018.A0A167NE82"/>
<organism evidence="3 4">
    <name type="scientific">Calocera viscosa (strain TUFC12733)</name>
    <dbReference type="NCBI Taxonomy" id="1330018"/>
    <lineage>
        <taxon>Eukaryota</taxon>
        <taxon>Fungi</taxon>
        <taxon>Dikarya</taxon>
        <taxon>Basidiomycota</taxon>
        <taxon>Agaricomycotina</taxon>
        <taxon>Dacrymycetes</taxon>
        <taxon>Dacrymycetales</taxon>
        <taxon>Dacrymycetaceae</taxon>
        <taxon>Calocera</taxon>
    </lineage>
</organism>
<dbReference type="Pfam" id="PF26113">
    <property type="entry name" value="GH16_XgeA"/>
    <property type="match status" value="1"/>
</dbReference>
<keyword evidence="4" id="KW-1185">Reference proteome</keyword>
<evidence type="ECO:0000259" key="2">
    <source>
        <dbReference type="PROSITE" id="PS51762"/>
    </source>
</evidence>
<evidence type="ECO:0000313" key="4">
    <source>
        <dbReference type="Proteomes" id="UP000076738"/>
    </source>
</evidence>
<dbReference type="GO" id="GO:0009251">
    <property type="term" value="P:glucan catabolic process"/>
    <property type="evidence" value="ECO:0007669"/>
    <property type="project" value="TreeGrafter"/>
</dbReference>
<sequence>MFTLPFSALALSLCASAASALNSKRHASLAQRIKSEQPALRSPVWHGLGRDTNFQITDNCTGSTFFDCFDYFTDADPTHGDVVFVNESDAWSLGLVSTTPTQSFLRVDNSTSLPSGQGRNSVRLGTKKTYDGALFVLDVEHMPFGCATWPAFWTVSQTQPWPLGGEIDIVEGVNLNPLNQMTLHTGPGCAPNTSASDYTGQQLGTTCPSSDGANAGCGFLDRSNTSYGAGLNAAGGGVFAMHWDGGGVSIWHWTHDEQPCDLADLSGSPDPSGWGTPAAAWVANGCSPYTYLTDHQAIIETTLCGDWANSNYAAAGCPGTCSDAVMDPSNFNDAYWQINYFSVFVES</sequence>
<gene>
    <name evidence="3" type="ORF">CALVIDRAFT_479747</name>
</gene>
<dbReference type="GO" id="GO:0004553">
    <property type="term" value="F:hydrolase activity, hydrolyzing O-glycosyl compounds"/>
    <property type="evidence" value="ECO:0007669"/>
    <property type="project" value="InterPro"/>
</dbReference>